<accession>A0A5V2EKR3</accession>
<evidence type="ECO:0000256" key="3">
    <source>
        <dbReference type="ARBA" id="ARBA00022679"/>
    </source>
</evidence>
<dbReference type="GO" id="GO:0009244">
    <property type="term" value="P:lipopolysaccharide core region biosynthetic process"/>
    <property type="evidence" value="ECO:0007669"/>
    <property type="project" value="TreeGrafter"/>
</dbReference>
<evidence type="ECO:0000313" key="9">
    <source>
        <dbReference type="EMBL" id="EBT4566719.1"/>
    </source>
</evidence>
<feature type="transmembrane region" description="Helical" evidence="7">
    <location>
        <begin position="38"/>
        <end position="56"/>
    </location>
</feature>
<dbReference type="Pfam" id="PF00884">
    <property type="entry name" value="Sulfatase"/>
    <property type="match status" value="1"/>
</dbReference>
<evidence type="ECO:0000256" key="1">
    <source>
        <dbReference type="ARBA" id="ARBA00004651"/>
    </source>
</evidence>
<comment type="caution">
    <text evidence="9">The sequence shown here is derived from an EMBL/GenBank/DDBJ whole genome shotgun (WGS) entry which is preliminary data.</text>
</comment>
<dbReference type="Gene3D" id="3.40.720.10">
    <property type="entry name" value="Alkaline Phosphatase, subunit A"/>
    <property type="match status" value="1"/>
</dbReference>
<feature type="transmembrane region" description="Helical" evidence="7">
    <location>
        <begin position="113"/>
        <end position="135"/>
    </location>
</feature>
<keyword evidence="6 7" id="KW-0472">Membrane</keyword>
<keyword evidence="5 7" id="KW-1133">Transmembrane helix</keyword>
<evidence type="ECO:0000256" key="6">
    <source>
        <dbReference type="ARBA" id="ARBA00023136"/>
    </source>
</evidence>
<dbReference type="PANTHER" id="PTHR30443">
    <property type="entry name" value="INNER MEMBRANE PROTEIN"/>
    <property type="match status" value="1"/>
</dbReference>
<evidence type="ECO:0000259" key="8">
    <source>
        <dbReference type="Pfam" id="PF00884"/>
    </source>
</evidence>
<keyword evidence="4 7" id="KW-0812">Transmembrane</keyword>
<dbReference type="GO" id="GO:0016776">
    <property type="term" value="F:phosphotransferase activity, phosphate group as acceptor"/>
    <property type="evidence" value="ECO:0007669"/>
    <property type="project" value="TreeGrafter"/>
</dbReference>
<proteinExistence type="predicted"/>
<feature type="transmembrane region" description="Helical" evidence="7">
    <location>
        <begin position="63"/>
        <end position="83"/>
    </location>
</feature>
<evidence type="ECO:0000256" key="7">
    <source>
        <dbReference type="SAM" id="Phobius"/>
    </source>
</evidence>
<dbReference type="AlphaFoldDB" id="A0A5V2EKR3"/>
<feature type="transmembrane region" description="Helical" evidence="7">
    <location>
        <begin position="147"/>
        <end position="168"/>
    </location>
</feature>
<evidence type="ECO:0000256" key="5">
    <source>
        <dbReference type="ARBA" id="ARBA00022989"/>
    </source>
</evidence>
<dbReference type="PANTHER" id="PTHR30443:SF0">
    <property type="entry name" value="PHOSPHOETHANOLAMINE TRANSFERASE EPTA"/>
    <property type="match status" value="1"/>
</dbReference>
<dbReference type="InterPro" id="IPR017850">
    <property type="entry name" value="Alkaline_phosphatase_core_sf"/>
</dbReference>
<keyword evidence="2" id="KW-1003">Cell membrane</keyword>
<comment type="subcellular location">
    <subcellularLocation>
        <location evidence="1">Cell membrane</location>
        <topology evidence="1">Multi-pass membrane protein</topology>
    </subcellularLocation>
</comment>
<name>A0A5V2EKR3_SALER</name>
<feature type="transmembrane region" description="Helical" evidence="7">
    <location>
        <begin position="15"/>
        <end position="32"/>
    </location>
</feature>
<gene>
    <name evidence="9" type="ORF">CJ099_23260</name>
</gene>
<dbReference type="InterPro" id="IPR058130">
    <property type="entry name" value="PEA_transf_C"/>
</dbReference>
<dbReference type="InterPro" id="IPR040423">
    <property type="entry name" value="PEA_transferase"/>
</dbReference>
<dbReference type="GO" id="GO:0005886">
    <property type="term" value="C:plasma membrane"/>
    <property type="evidence" value="ECO:0007669"/>
    <property type="project" value="UniProtKB-SubCell"/>
</dbReference>
<dbReference type="EMBL" id="AAGYUN010000021">
    <property type="protein sequence ID" value="EBT4566719.1"/>
    <property type="molecule type" value="Genomic_DNA"/>
</dbReference>
<keyword evidence="3 9" id="KW-0808">Transferase</keyword>
<feature type="domain" description="Sulfatase N-terminal" evidence="8">
    <location>
        <begin position="203"/>
        <end position="458"/>
    </location>
</feature>
<dbReference type="SUPFAM" id="SSF53649">
    <property type="entry name" value="Alkaline phosphatase-like"/>
    <property type="match status" value="1"/>
</dbReference>
<reference evidence="9" key="1">
    <citation type="submission" date="2018-07" db="EMBL/GenBank/DDBJ databases">
        <authorList>
            <consortium name="PulseNet: The National Subtyping Network for Foodborne Disease Surveillance"/>
            <person name="Tarr C.L."/>
            <person name="Trees E."/>
            <person name="Katz L.S."/>
            <person name="Carleton-Romer H.A."/>
            <person name="Stroika S."/>
            <person name="Kucerova Z."/>
            <person name="Roache K.F."/>
            <person name="Sabol A.L."/>
            <person name="Besser J."/>
            <person name="Gerner-Smidt P."/>
        </authorList>
    </citation>
    <scope>NUCLEOTIDE SEQUENCE</scope>
    <source>
        <strain evidence="9">PNUSAS021094</strain>
    </source>
</reference>
<protein>
    <submittedName>
        <fullName evidence="9">Phosphoethanolamine transferase</fullName>
    </submittedName>
</protein>
<evidence type="ECO:0000256" key="4">
    <source>
        <dbReference type="ARBA" id="ARBA00022692"/>
    </source>
</evidence>
<sequence>MNIINKISKNHQKNIYIALCIINLIFIINTSHRIIASNIYYSLTLIILGVIFFYGYTSKINSIISLSISSFIISLLFVDLMTYRMTSWYFHQVPNEIINIILDTNPDEINSNFFFSTKEIIGLLIIACNFLFILIGKRDSKFQLRHFYIFIILFVSLLIAFKPLGLALKEINKGLSELKKNAQIIKDKKNFKWDSKSTINDRQTVVLFLGETNRGDYLHFNGYPKNTTPNLDKENLVSFKNTISQGAYTLVSTPMILSRKGVYDNGLFNETSIISAYKEAGYETWYVSYLSKSHIGDNEINLIANEADHYVVSDVNVNTLEKILNNKSKKKLIVYKTIGSHYLYHTRYPSNYDVFKPSFNEKTYSTPSLKDKDKLENSYANSELFSVDKQISDFINVLKNTDGLAYLSFISDHGTAIYDDGKSLYGGNTKGNYNIAHFFWFNDLYHKQHPELIQKLSINKDKKITSECFVDTSLELSFIESKIKKGCSLLNDKFIEKQRLVKNGKVYDFDQDL</sequence>
<organism evidence="9">
    <name type="scientific">Salmonella enterica</name>
    <name type="common">Salmonella choleraesuis</name>
    <dbReference type="NCBI Taxonomy" id="28901"/>
    <lineage>
        <taxon>Bacteria</taxon>
        <taxon>Pseudomonadati</taxon>
        <taxon>Pseudomonadota</taxon>
        <taxon>Gammaproteobacteria</taxon>
        <taxon>Enterobacterales</taxon>
        <taxon>Enterobacteriaceae</taxon>
        <taxon>Salmonella</taxon>
    </lineage>
</organism>
<dbReference type="CDD" id="cd16017">
    <property type="entry name" value="LptA"/>
    <property type="match status" value="1"/>
</dbReference>
<evidence type="ECO:0000256" key="2">
    <source>
        <dbReference type="ARBA" id="ARBA00022475"/>
    </source>
</evidence>
<dbReference type="InterPro" id="IPR000917">
    <property type="entry name" value="Sulfatase_N"/>
</dbReference>